<dbReference type="RefSeq" id="WP_128673662.1">
    <property type="nucleotide sequence ID" value="NZ_RRCO01000002.1"/>
</dbReference>
<proteinExistence type="predicted"/>
<feature type="transmembrane region" description="Helical" evidence="1">
    <location>
        <begin position="328"/>
        <end position="350"/>
    </location>
</feature>
<keyword evidence="4" id="KW-1185">Reference proteome</keyword>
<name>A0A3P3QX87_9FIRM</name>
<dbReference type="Proteomes" id="UP000272490">
    <property type="component" value="Unassembled WGS sequence"/>
</dbReference>
<feature type="transmembrane region" description="Helical" evidence="1">
    <location>
        <begin position="47"/>
        <end position="67"/>
    </location>
</feature>
<feature type="transmembrane region" description="Helical" evidence="1">
    <location>
        <begin position="117"/>
        <end position="138"/>
    </location>
</feature>
<feature type="transmembrane region" description="Helical" evidence="1">
    <location>
        <begin position="150"/>
        <end position="171"/>
    </location>
</feature>
<feature type="transmembrane region" description="Helical" evidence="1">
    <location>
        <begin position="298"/>
        <end position="316"/>
    </location>
</feature>
<gene>
    <name evidence="3" type="ORF">EHV10_04705</name>
</gene>
<evidence type="ECO:0000256" key="1">
    <source>
        <dbReference type="SAM" id="Phobius"/>
    </source>
</evidence>
<dbReference type="PANTHER" id="PTHR37312">
    <property type="entry name" value="MEMBRANE-BOUND ACYLTRANSFERASE YKRP-RELATED"/>
    <property type="match status" value="1"/>
</dbReference>
<dbReference type="PANTHER" id="PTHR37312:SF1">
    <property type="entry name" value="MEMBRANE-BOUND ACYLTRANSFERASE YKRP-RELATED"/>
    <property type="match status" value="1"/>
</dbReference>
<feature type="transmembrane region" description="Helical" evidence="1">
    <location>
        <begin position="212"/>
        <end position="234"/>
    </location>
</feature>
<keyword evidence="3" id="KW-0012">Acyltransferase</keyword>
<feature type="transmembrane region" description="Helical" evidence="1">
    <location>
        <begin position="267"/>
        <end position="286"/>
    </location>
</feature>
<organism evidence="3 4">
    <name type="scientific">Lachnoanaerobaculum gingivalis</name>
    <dbReference type="NCBI Taxonomy" id="2490855"/>
    <lineage>
        <taxon>Bacteria</taxon>
        <taxon>Bacillati</taxon>
        <taxon>Bacillota</taxon>
        <taxon>Clostridia</taxon>
        <taxon>Lachnospirales</taxon>
        <taxon>Lachnospiraceae</taxon>
        <taxon>Lachnoanaerobaculum</taxon>
    </lineage>
</organism>
<dbReference type="InterPro" id="IPR002656">
    <property type="entry name" value="Acyl_transf_3_dom"/>
</dbReference>
<evidence type="ECO:0000259" key="2">
    <source>
        <dbReference type="Pfam" id="PF01757"/>
    </source>
</evidence>
<dbReference type="AlphaFoldDB" id="A0A3P3QX87"/>
<dbReference type="Pfam" id="PF01757">
    <property type="entry name" value="Acyl_transf_3"/>
    <property type="match status" value="1"/>
</dbReference>
<reference evidence="3 4" key="1">
    <citation type="submission" date="2018-11" db="EMBL/GenBank/DDBJ databases">
        <title>Genome sequencing of Lachnoanaerobaculum sp. KCOM 2030 (= ChDC B114).</title>
        <authorList>
            <person name="Kook J.-K."/>
            <person name="Park S.-N."/>
            <person name="Lim Y.K."/>
        </authorList>
    </citation>
    <scope>NUCLEOTIDE SEQUENCE [LARGE SCALE GENOMIC DNA]</scope>
    <source>
        <strain evidence="3 4">KCOM 2030</strain>
    </source>
</reference>
<dbReference type="GO" id="GO:0016747">
    <property type="term" value="F:acyltransferase activity, transferring groups other than amino-acyl groups"/>
    <property type="evidence" value="ECO:0007669"/>
    <property type="project" value="InterPro"/>
</dbReference>
<keyword evidence="1" id="KW-0472">Membrane</keyword>
<evidence type="ECO:0000313" key="3">
    <source>
        <dbReference type="EMBL" id="RRJ25846.1"/>
    </source>
</evidence>
<keyword evidence="1" id="KW-1133">Transmembrane helix</keyword>
<dbReference type="InterPro" id="IPR052734">
    <property type="entry name" value="Nod_factor_acetyltransferase"/>
</dbReference>
<feature type="domain" description="Acyltransferase 3" evidence="2">
    <location>
        <begin position="12"/>
        <end position="349"/>
    </location>
</feature>
<feature type="transmembrane region" description="Helical" evidence="1">
    <location>
        <begin position="79"/>
        <end position="97"/>
    </location>
</feature>
<evidence type="ECO:0000313" key="4">
    <source>
        <dbReference type="Proteomes" id="UP000272490"/>
    </source>
</evidence>
<protein>
    <submittedName>
        <fullName evidence="3">Acyltransferase</fullName>
    </submittedName>
</protein>
<dbReference type="EMBL" id="RRCO01000002">
    <property type="protein sequence ID" value="RRJ25846.1"/>
    <property type="molecule type" value="Genomic_DNA"/>
</dbReference>
<feature type="transmembrane region" description="Helical" evidence="1">
    <location>
        <begin position="183"/>
        <end position="200"/>
    </location>
</feature>
<sequence length="361" mass="42951">MSTDTGKHRKRNYRLDIFKGVLIFLVVFGHFLLPVKEREYALFNKLFFFIYSFHMPAFIFLSGYLYYDSWKRKGTKLKSVIPLIMLFLMMKILLHISDLLFYGDRNIIPDFLHESSTPWYISALIFFRLSLYPLELFLKLNKKKLTYDAVTIYVTVLTVFFTFFSMLNMNWQVRIDDFLSLDRVVSFAPYFYIGILYKKYSSVSKTSIFEEINMRFFGIGAFCVLGFLVFFKYIRFYTLIFYGPWGYRIAERNILPIFKGVLNPLRIIYMLYALSTSYFIFVATSLKKNFLTNILKRFGVYSLPIFAFHRIIRDAFSHLLLDNFIYPVFGKITILIILLTLSFLTCMILGNDNTNRFCRFK</sequence>
<keyword evidence="3" id="KW-0808">Transferase</keyword>
<comment type="caution">
    <text evidence="3">The sequence shown here is derived from an EMBL/GenBank/DDBJ whole genome shotgun (WGS) entry which is preliminary data.</text>
</comment>
<dbReference type="OrthoDB" id="6623990at2"/>
<keyword evidence="1" id="KW-0812">Transmembrane</keyword>
<feature type="transmembrane region" description="Helical" evidence="1">
    <location>
        <begin position="17"/>
        <end position="35"/>
    </location>
</feature>
<accession>A0A3P3QX87</accession>